<dbReference type="InterPro" id="IPR036390">
    <property type="entry name" value="WH_DNA-bd_sf"/>
</dbReference>
<dbReference type="GO" id="GO:0005634">
    <property type="term" value="C:nucleus"/>
    <property type="evidence" value="ECO:0007669"/>
    <property type="project" value="UniProtKB-SubCell"/>
</dbReference>
<comment type="similarity">
    <text evidence="1 3">Belongs to the ETS family.</text>
</comment>
<dbReference type="PROSITE" id="PS50061">
    <property type="entry name" value="ETS_DOMAIN_3"/>
    <property type="match status" value="1"/>
</dbReference>
<dbReference type="SMART" id="SM00413">
    <property type="entry name" value="ETS"/>
    <property type="match status" value="1"/>
</dbReference>
<dbReference type="PANTHER" id="PTHR11849:SF15">
    <property type="entry name" value="ETS-RELATED TRANSCRIPTION FACTOR ELF-5"/>
    <property type="match status" value="1"/>
</dbReference>
<evidence type="ECO:0000313" key="5">
    <source>
        <dbReference type="Ensembl" id="ENSOSUP00000021878.1"/>
    </source>
</evidence>
<proteinExistence type="inferred from homology"/>
<organism evidence="5 6">
    <name type="scientific">Otus sunia</name>
    <name type="common">Oriental scops-owl</name>
    <dbReference type="NCBI Taxonomy" id="257818"/>
    <lineage>
        <taxon>Eukaryota</taxon>
        <taxon>Metazoa</taxon>
        <taxon>Chordata</taxon>
        <taxon>Craniata</taxon>
        <taxon>Vertebrata</taxon>
        <taxon>Euteleostomi</taxon>
        <taxon>Archelosauria</taxon>
        <taxon>Archosauria</taxon>
        <taxon>Dinosauria</taxon>
        <taxon>Saurischia</taxon>
        <taxon>Theropoda</taxon>
        <taxon>Coelurosauria</taxon>
        <taxon>Aves</taxon>
        <taxon>Neognathae</taxon>
        <taxon>Neoaves</taxon>
        <taxon>Telluraves</taxon>
        <taxon>Strigiformes</taxon>
        <taxon>Strigidae</taxon>
        <taxon>Otus</taxon>
    </lineage>
</organism>
<dbReference type="Proteomes" id="UP000694552">
    <property type="component" value="Unplaced"/>
</dbReference>
<dbReference type="InterPro" id="IPR036388">
    <property type="entry name" value="WH-like_DNA-bd_sf"/>
</dbReference>
<accession>A0A8C8BNU9</accession>
<dbReference type="AlphaFoldDB" id="A0A8C8BNU9"/>
<dbReference type="InterPro" id="IPR003118">
    <property type="entry name" value="Pointed_dom"/>
</dbReference>
<feature type="domain" description="ETS" evidence="4">
    <location>
        <begin position="128"/>
        <end position="205"/>
    </location>
</feature>
<dbReference type="SUPFAM" id="SSF47769">
    <property type="entry name" value="SAM/Pointed domain"/>
    <property type="match status" value="1"/>
</dbReference>
<comment type="subcellular location">
    <subcellularLocation>
        <location evidence="3">Nucleus</location>
    </subcellularLocation>
</comment>
<keyword evidence="6" id="KW-1185">Reference proteome</keyword>
<dbReference type="PRINTS" id="PR00454">
    <property type="entry name" value="ETSDOMAIN"/>
</dbReference>
<protein>
    <submittedName>
        <fullName evidence="5">E74 like ETS transcription factor 5</fullName>
    </submittedName>
</protein>
<dbReference type="GO" id="GO:0030154">
    <property type="term" value="P:cell differentiation"/>
    <property type="evidence" value="ECO:0007669"/>
    <property type="project" value="TreeGrafter"/>
</dbReference>
<dbReference type="InterPro" id="IPR013761">
    <property type="entry name" value="SAM/pointed_sf"/>
</dbReference>
<dbReference type="InterPro" id="IPR000418">
    <property type="entry name" value="Ets_dom"/>
</dbReference>
<dbReference type="SUPFAM" id="SSF46785">
    <property type="entry name" value="Winged helix' DNA-binding domain"/>
    <property type="match status" value="1"/>
</dbReference>
<dbReference type="SMART" id="SM00251">
    <property type="entry name" value="SAM_PNT"/>
    <property type="match status" value="1"/>
</dbReference>
<evidence type="ECO:0000259" key="4">
    <source>
        <dbReference type="PROSITE" id="PS50061"/>
    </source>
</evidence>
<dbReference type="GO" id="GO:0000981">
    <property type="term" value="F:DNA-binding transcription factor activity, RNA polymerase II-specific"/>
    <property type="evidence" value="ECO:0007669"/>
    <property type="project" value="TreeGrafter"/>
</dbReference>
<reference evidence="5" key="1">
    <citation type="submission" date="2025-08" db="UniProtKB">
        <authorList>
            <consortium name="Ensembl"/>
        </authorList>
    </citation>
    <scope>IDENTIFICATION</scope>
</reference>
<dbReference type="Gene3D" id="1.10.150.50">
    <property type="entry name" value="Transcription Factor, Ets-1"/>
    <property type="match status" value="1"/>
</dbReference>
<keyword evidence="3" id="KW-0539">Nucleus</keyword>
<dbReference type="GO" id="GO:0043565">
    <property type="term" value="F:sequence-specific DNA binding"/>
    <property type="evidence" value="ECO:0007669"/>
    <property type="project" value="InterPro"/>
</dbReference>
<evidence type="ECO:0000256" key="1">
    <source>
        <dbReference type="ARBA" id="ARBA00005562"/>
    </source>
</evidence>
<evidence type="ECO:0000256" key="2">
    <source>
        <dbReference type="ARBA" id="ARBA00023125"/>
    </source>
</evidence>
<evidence type="ECO:0000256" key="3">
    <source>
        <dbReference type="RuleBase" id="RU004019"/>
    </source>
</evidence>
<keyword evidence="2 3" id="KW-0238">DNA-binding</keyword>
<dbReference type="Pfam" id="PF00178">
    <property type="entry name" value="Ets"/>
    <property type="match status" value="1"/>
</dbReference>
<dbReference type="InterPro" id="IPR046328">
    <property type="entry name" value="ETS_fam"/>
</dbReference>
<dbReference type="Gene3D" id="1.10.10.10">
    <property type="entry name" value="Winged helix-like DNA-binding domain superfamily/Winged helix DNA-binding domain"/>
    <property type="match status" value="1"/>
</dbReference>
<dbReference type="Pfam" id="PF02198">
    <property type="entry name" value="SAM_PNT"/>
    <property type="match status" value="1"/>
</dbReference>
<dbReference type="PANTHER" id="PTHR11849">
    <property type="entry name" value="ETS"/>
    <property type="match status" value="1"/>
</dbReference>
<reference evidence="5" key="2">
    <citation type="submission" date="2025-09" db="UniProtKB">
        <authorList>
            <consortium name="Ensembl"/>
        </authorList>
    </citation>
    <scope>IDENTIFICATION</scope>
</reference>
<dbReference type="Ensembl" id="ENSOSUT00000022551.1">
    <property type="protein sequence ID" value="ENSOSUP00000021878.1"/>
    <property type="gene ID" value="ENSOSUG00000015132.1"/>
</dbReference>
<sequence>MLESVTQSTLLSNTVVCNPLMSWTKVFGTTEDEYITCDHQKGIIWRKNNVCERLQFCWDQYKLDANCISFSHFKISSLQLCNMTQEQFLDAICGKYLYFVLQNMKMYGDSFFTDEEETKPSKDYLQSSHLWEFVRDLLLSPEENGGILEWGDRGQGIFQVVKSEALAKMWGPRKKNDRMTYEKLMDRRLVYKFGKNAYRWQENKI</sequence>
<name>A0A8C8BNU9_9STRI</name>
<evidence type="ECO:0000313" key="6">
    <source>
        <dbReference type="Proteomes" id="UP000694552"/>
    </source>
</evidence>